<dbReference type="HOGENOM" id="CLU_033863_9_0_4"/>
<feature type="transmembrane region" description="Helical" evidence="6">
    <location>
        <begin position="12"/>
        <end position="34"/>
    </location>
</feature>
<comment type="subcellular location">
    <subcellularLocation>
        <location evidence="1">Cell membrane</location>
        <topology evidence="1">Multi-pass membrane protein</topology>
    </subcellularLocation>
</comment>
<proteinExistence type="predicted"/>
<evidence type="ECO:0000256" key="1">
    <source>
        <dbReference type="ARBA" id="ARBA00004651"/>
    </source>
</evidence>
<name>B1XU14_POLNS</name>
<feature type="transmembrane region" description="Helical" evidence="6">
    <location>
        <begin position="112"/>
        <end position="129"/>
    </location>
</feature>
<dbReference type="KEGG" id="pne:Pnec_0584"/>
<dbReference type="EMBL" id="CP001010">
    <property type="protein sequence ID" value="ACB43841.1"/>
    <property type="molecule type" value="Genomic_DNA"/>
</dbReference>
<feature type="domain" description="EamA" evidence="7">
    <location>
        <begin position="165"/>
        <end position="300"/>
    </location>
</feature>
<feature type="domain" description="EamA" evidence="7">
    <location>
        <begin position="15"/>
        <end position="152"/>
    </location>
</feature>
<dbReference type="AlphaFoldDB" id="B1XU14"/>
<dbReference type="GO" id="GO:0005886">
    <property type="term" value="C:plasma membrane"/>
    <property type="evidence" value="ECO:0007669"/>
    <property type="project" value="UniProtKB-SubCell"/>
</dbReference>
<evidence type="ECO:0000256" key="6">
    <source>
        <dbReference type="SAM" id="Phobius"/>
    </source>
</evidence>
<feature type="transmembrane region" description="Helical" evidence="6">
    <location>
        <begin position="85"/>
        <end position="106"/>
    </location>
</feature>
<dbReference type="InterPro" id="IPR000620">
    <property type="entry name" value="EamA_dom"/>
</dbReference>
<dbReference type="SUPFAM" id="SSF103481">
    <property type="entry name" value="Multidrug resistance efflux transporter EmrE"/>
    <property type="match status" value="2"/>
</dbReference>
<dbReference type="InterPro" id="IPR051258">
    <property type="entry name" value="Diverse_Substrate_Transporter"/>
</dbReference>
<feature type="transmembrane region" description="Helical" evidence="6">
    <location>
        <begin position="160"/>
        <end position="184"/>
    </location>
</feature>
<evidence type="ECO:0000256" key="5">
    <source>
        <dbReference type="ARBA" id="ARBA00023136"/>
    </source>
</evidence>
<evidence type="ECO:0000256" key="3">
    <source>
        <dbReference type="ARBA" id="ARBA00022692"/>
    </source>
</evidence>
<keyword evidence="2" id="KW-1003">Cell membrane</keyword>
<evidence type="ECO:0000259" key="7">
    <source>
        <dbReference type="Pfam" id="PF00892"/>
    </source>
</evidence>
<feature type="transmembrane region" description="Helical" evidence="6">
    <location>
        <begin position="257"/>
        <end position="277"/>
    </location>
</feature>
<evidence type="ECO:0000256" key="2">
    <source>
        <dbReference type="ARBA" id="ARBA00022475"/>
    </source>
</evidence>
<reference evidence="8" key="1">
    <citation type="submission" date="2008-03" db="EMBL/GenBank/DDBJ databases">
        <title>Complete sequence of Polynucleobacter necessarius STIR1.</title>
        <authorList>
            <consortium name="US DOE Joint Genome Institute"/>
            <person name="Copeland A."/>
            <person name="Lucas S."/>
            <person name="Lapidus A."/>
            <person name="Barry K."/>
            <person name="Detter J.C."/>
            <person name="Glavina del Rio T."/>
            <person name="Hammon N."/>
            <person name="Israni S."/>
            <person name="Dalin E."/>
            <person name="Tice H."/>
            <person name="Pitluck S."/>
            <person name="Chain P."/>
            <person name="Malfatti S."/>
            <person name="Shin M."/>
            <person name="Vergez L."/>
            <person name="Schmutz J."/>
            <person name="Larimer F."/>
            <person name="Land M."/>
            <person name="Hauser L."/>
            <person name="Kyrpides N."/>
            <person name="Kim E."/>
            <person name="Hahn M."/>
            <person name="Richardson P."/>
        </authorList>
    </citation>
    <scope>NUCLEOTIDE SEQUENCE [LARGE SCALE GENOMIC DNA]</scope>
    <source>
        <strain evidence="8">STIR1</strain>
    </source>
</reference>
<feature type="transmembrane region" description="Helical" evidence="6">
    <location>
        <begin position="196"/>
        <end position="215"/>
    </location>
</feature>
<dbReference type="InterPro" id="IPR037185">
    <property type="entry name" value="EmrE-like"/>
</dbReference>
<evidence type="ECO:0000256" key="4">
    <source>
        <dbReference type="ARBA" id="ARBA00022989"/>
    </source>
</evidence>
<feature type="transmembrane region" description="Helical" evidence="6">
    <location>
        <begin position="136"/>
        <end position="154"/>
    </location>
</feature>
<accession>B1XU14</accession>
<protein>
    <recommendedName>
        <fullName evidence="7">EamA domain-containing protein</fullName>
    </recommendedName>
</protein>
<dbReference type="Pfam" id="PF00892">
    <property type="entry name" value="EamA"/>
    <property type="match status" value="2"/>
</dbReference>
<keyword evidence="5 6" id="KW-0472">Membrane</keyword>
<keyword evidence="3 6" id="KW-0812">Transmembrane</keyword>
<dbReference type="PANTHER" id="PTHR42920:SF5">
    <property type="entry name" value="EAMA DOMAIN-CONTAINING PROTEIN"/>
    <property type="match status" value="1"/>
</dbReference>
<organism evidence="8">
    <name type="scientific">Polynucleobacter necessarius subsp. necessarius (strain STIR1)</name>
    <dbReference type="NCBI Taxonomy" id="452638"/>
    <lineage>
        <taxon>Bacteria</taxon>
        <taxon>Pseudomonadati</taxon>
        <taxon>Pseudomonadota</taxon>
        <taxon>Betaproteobacteria</taxon>
        <taxon>Burkholderiales</taxon>
        <taxon>Burkholderiaceae</taxon>
        <taxon>Polynucleobacter</taxon>
    </lineage>
</organism>
<dbReference type="STRING" id="452638.Pnec_0584"/>
<sequence length="382" mass="42453">MHSASAAHHHRRYLYGILMAGVGSMLFSGKAILVKLAFGYGANAETLLALRMLMALPLFWGIFWWESRRKEMSPITWLDRGKLFFLGFLGYFLSSYIDFLGLQYISAGLERIVLYLTPTIVLLISYFVLKKPISRLQWYALVVGYIGVFIVFIQDASSTGISAWLGMFLVFGSACSYAAYMIGAGEMVKRIGSVRLVVYASSASAVLSIAQSTIHNPSAIFEQLPQIYWYNLLTASLCTVIPMLLIMIAINRIGSPLVAQAGILGPVSTIFMGYLILAEPITWTQISGMALVIAAMWLLVRNDVPRKKSSDLKNLMTSMARSPSIKGVCLLNCCVGSSFRFLFRLLLCFFSRLSFLSSLSSSPSSQQLYLLAHWPSRYSECD</sequence>
<dbReference type="Gene3D" id="1.10.3730.20">
    <property type="match status" value="1"/>
</dbReference>
<dbReference type="PANTHER" id="PTHR42920">
    <property type="entry name" value="OS03G0707200 PROTEIN-RELATED"/>
    <property type="match status" value="1"/>
</dbReference>
<evidence type="ECO:0000313" key="8">
    <source>
        <dbReference type="EMBL" id="ACB43841.1"/>
    </source>
</evidence>
<feature type="transmembrane region" description="Helical" evidence="6">
    <location>
        <begin position="283"/>
        <end position="300"/>
    </location>
</feature>
<dbReference type="eggNOG" id="COG0697">
    <property type="taxonomic scope" value="Bacteria"/>
</dbReference>
<feature type="transmembrane region" description="Helical" evidence="6">
    <location>
        <begin position="227"/>
        <end position="250"/>
    </location>
</feature>
<gene>
    <name evidence="8" type="ordered locus">Pnec_0584</name>
</gene>
<keyword evidence="4 6" id="KW-1133">Transmembrane helix</keyword>
<feature type="transmembrane region" description="Helical" evidence="6">
    <location>
        <begin position="46"/>
        <end position="65"/>
    </location>
</feature>